<dbReference type="PATRIC" id="fig|93930.3.peg.1791"/>
<reference evidence="2 3" key="1">
    <citation type="journal article" date="2015" name="MBio">
        <title>Genome-Resolved Metagenomic Analysis Reveals Roles for Candidate Phyla and Other Microbial Community Members in Biogeochemical Transformations in Oil Reservoirs.</title>
        <authorList>
            <person name="Hu P."/>
            <person name="Tom L."/>
            <person name="Singh A."/>
            <person name="Thomas B.C."/>
            <person name="Baker B.J."/>
            <person name="Piceno Y.M."/>
            <person name="Andersen G.L."/>
            <person name="Banfield J.F."/>
        </authorList>
    </citation>
    <scope>NUCLEOTIDE SEQUENCE [LARGE SCALE GENOMIC DNA]</scope>
    <source>
        <strain evidence="2">46_26</strain>
    </source>
</reference>
<dbReference type="InterPro" id="IPR003793">
    <property type="entry name" value="UPF0166"/>
</dbReference>
<dbReference type="InterPro" id="IPR015867">
    <property type="entry name" value="N-reg_PII/ATP_PRibTrfase_C"/>
</dbReference>
<dbReference type="Proteomes" id="UP000058636">
    <property type="component" value="Unassembled WGS sequence"/>
</dbReference>
<protein>
    <submittedName>
        <fullName evidence="2">Uncharacterized protein</fullName>
    </submittedName>
</protein>
<evidence type="ECO:0000313" key="2">
    <source>
        <dbReference type="EMBL" id="KUK22959.1"/>
    </source>
</evidence>
<dbReference type="Pfam" id="PF02641">
    <property type="entry name" value="DUF190"/>
    <property type="match status" value="1"/>
</dbReference>
<evidence type="ECO:0000256" key="1">
    <source>
        <dbReference type="ARBA" id="ARBA00010554"/>
    </source>
</evidence>
<organism evidence="2 3">
    <name type="scientific">Thermotoga petrophila</name>
    <dbReference type="NCBI Taxonomy" id="93929"/>
    <lineage>
        <taxon>Bacteria</taxon>
        <taxon>Thermotogati</taxon>
        <taxon>Thermotogota</taxon>
        <taxon>Thermotogae</taxon>
        <taxon>Thermotogales</taxon>
        <taxon>Thermotogaceae</taxon>
        <taxon>Thermotoga</taxon>
    </lineage>
</organism>
<proteinExistence type="inferred from homology"/>
<sequence length="102" mass="11804">MKLLKIYLGEKDKHSGKPLFEYLVKRAYELGMKGVTVYRGIMGFGHKRHMHRSDFFSLSPDLPIVLEIVDEEERINLFLKEIDNIDFDGLVFTADVNVVKMG</sequence>
<dbReference type="EMBL" id="LGFG01000070">
    <property type="protein sequence ID" value="KUK22959.1"/>
    <property type="molecule type" value="Genomic_DNA"/>
</dbReference>
<dbReference type="PANTHER" id="PTHR35983">
    <property type="entry name" value="UPF0166 PROTEIN TM_0021"/>
    <property type="match status" value="1"/>
</dbReference>
<dbReference type="AlphaFoldDB" id="A0A117L2X5"/>
<dbReference type="SUPFAM" id="SSF54913">
    <property type="entry name" value="GlnB-like"/>
    <property type="match status" value="1"/>
</dbReference>
<dbReference type="Gene3D" id="3.30.70.120">
    <property type="match status" value="1"/>
</dbReference>
<name>A0A117L2X5_9THEM</name>
<gene>
    <name evidence="2" type="ORF">XD57_0936</name>
</gene>
<dbReference type="RefSeq" id="WP_004082468.1">
    <property type="nucleotide sequence ID" value="NZ_DAITJQ010000005.1"/>
</dbReference>
<dbReference type="SMR" id="A0A117L2X5"/>
<comment type="caution">
    <text evidence="2">The sequence shown here is derived from an EMBL/GenBank/DDBJ whole genome shotgun (WGS) entry which is preliminary data.</text>
</comment>
<accession>A0A117L2X5</accession>
<comment type="similarity">
    <text evidence="1">Belongs to the UPF0166 family.</text>
</comment>
<evidence type="ECO:0000313" key="3">
    <source>
        <dbReference type="Proteomes" id="UP000058636"/>
    </source>
</evidence>
<dbReference type="InterPro" id="IPR011322">
    <property type="entry name" value="N-reg_PII-like_a/b"/>
</dbReference>
<dbReference type="PANTHER" id="PTHR35983:SF1">
    <property type="entry name" value="UPF0166 PROTEIN TM_0021"/>
    <property type="match status" value="1"/>
</dbReference>